<feature type="zinc finger region" description="C4-type" evidence="20">
    <location>
        <begin position="29"/>
        <end position="51"/>
    </location>
</feature>
<evidence type="ECO:0000256" key="12">
    <source>
        <dbReference type="ARBA" id="ARBA00022832"/>
    </source>
</evidence>
<gene>
    <name evidence="20" type="primary">accD</name>
    <name evidence="19" type="synonym">accA</name>
    <name evidence="23" type="ORF">H8S00_00495</name>
</gene>
<comment type="subunit">
    <text evidence="19">Acetyl-CoA carboxylase is a heterohexamer composed of biotin carboxyl carrier protein (AccB), biotin carboxylase (AccC) and two subunits each of ACCase subunit alpha (AccA) and ACCase subunit beta (AccD).</text>
</comment>
<comment type="similarity">
    <text evidence="3">In the C-terminal section; belongs to the AccA family.</text>
</comment>
<dbReference type="Proteomes" id="UP000597877">
    <property type="component" value="Unassembled WGS sequence"/>
</dbReference>
<dbReference type="GO" id="GO:0003989">
    <property type="term" value="F:acetyl-CoA carboxylase activity"/>
    <property type="evidence" value="ECO:0007669"/>
    <property type="project" value="UniProtKB-EC"/>
</dbReference>
<evidence type="ECO:0000256" key="14">
    <source>
        <dbReference type="ARBA" id="ARBA00022840"/>
    </source>
</evidence>
<protein>
    <recommendedName>
        <fullName evidence="19 20">Multifunctional fusion protein</fullName>
    </recommendedName>
    <domain>
        <recommendedName>
            <fullName evidence="19">Acetyl-coenzyme A carboxylase carboxyl transferase subunit alpha</fullName>
            <shortName evidence="19">ACCase subunit alpha</shortName>
            <shortName evidence="19">Acetyl-CoA carboxylase carboxyltransferase subunit alpha</shortName>
            <ecNumber evidence="19">2.1.3.15</ecNumber>
        </recommendedName>
    </domain>
    <domain>
        <recommendedName>
            <fullName evidence="20">Acetyl-coenzyme A carboxylase carboxyl transferase subunit beta</fullName>
            <shortName evidence="20">ACCase subunit beta</shortName>
            <shortName evidence="20">Acetyl-CoA carboxylase carboxyltransferase subunit beta</shortName>
        </recommendedName>
    </domain>
</protein>
<evidence type="ECO:0000256" key="17">
    <source>
        <dbReference type="ARBA" id="ARBA00025280"/>
    </source>
</evidence>
<keyword evidence="13 20" id="KW-0862">Zinc</keyword>
<dbReference type="InterPro" id="IPR001095">
    <property type="entry name" value="Acetyl_CoA_COase_a_su"/>
</dbReference>
<keyword evidence="15 19" id="KW-0443">Lipid metabolism</keyword>
<evidence type="ECO:0000256" key="16">
    <source>
        <dbReference type="ARBA" id="ARBA00023160"/>
    </source>
</evidence>
<evidence type="ECO:0000256" key="7">
    <source>
        <dbReference type="ARBA" id="ARBA00022516"/>
    </source>
</evidence>
<comment type="similarity">
    <text evidence="4">In the N-terminal section; belongs to the AccD/PCCB family.</text>
</comment>
<dbReference type="PROSITE" id="PS50980">
    <property type="entry name" value="COA_CT_NTER"/>
    <property type="match status" value="1"/>
</dbReference>
<dbReference type="HAMAP" id="MF_01395">
    <property type="entry name" value="AcetylCoA_CT_beta"/>
    <property type="match status" value="1"/>
</dbReference>
<evidence type="ECO:0000259" key="22">
    <source>
        <dbReference type="PROSITE" id="PS50989"/>
    </source>
</evidence>
<evidence type="ECO:0000256" key="1">
    <source>
        <dbReference type="ARBA" id="ARBA00004496"/>
    </source>
</evidence>
<keyword evidence="16 19" id="KW-0275">Fatty acid biosynthesis</keyword>
<comment type="function">
    <text evidence="19">Component of the acetyl coenzyme A carboxylase (ACC) complex. First, biotin carboxylase catalyzes the carboxylation of biotin on its carrier protein (BCCP) and then the CO(2) group is transferred by the carboxyltransferase to acetyl-CoA to form malonyl-CoA.</text>
</comment>
<evidence type="ECO:0000256" key="15">
    <source>
        <dbReference type="ARBA" id="ARBA00023098"/>
    </source>
</evidence>
<organism evidence="23 24">
    <name type="scientific">Eubacterium segne</name>
    <dbReference type="NCBI Taxonomy" id="2763045"/>
    <lineage>
        <taxon>Bacteria</taxon>
        <taxon>Bacillati</taxon>
        <taxon>Bacillota</taxon>
        <taxon>Clostridia</taxon>
        <taxon>Eubacteriales</taxon>
        <taxon>Eubacteriaceae</taxon>
        <taxon>Eubacterium</taxon>
    </lineage>
</organism>
<dbReference type="NCBIfam" id="NF004344">
    <property type="entry name" value="PRK05724.1"/>
    <property type="match status" value="1"/>
</dbReference>
<comment type="cofactor">
    <cofactor evidence="20">
        <name>Zn(2+)</name>
        <dbReference type="ChEBI" id="CHEBI:29105"/>
    </cofactor>
    <text evidence="20">Binds 1 zinc ion per subunit.</text>
</comment>
<evidence type="ECO:0000256" key="5">
    <source>
        <dbReference type="ARBA" id="ARBA00011664"/>
    </source>
</evidence>
<keyword evidence="7 19" id="KW-0444">Lipid biosynthesis</keyword>
<comment type="caution">
    <text evidence="23">The sequence shown here is derived from an EMBL/GenBank/DDBJ whole genome shotgun (WGS) entry which is preliminary data.</text>
</comment>
<dbReference type="PANTHER" id="PTHR42853">
    <property type="entry name" value="ACETYL-COENZYME A CARBOXYLASE CARBOXYL TRANSFERASE SUBUNIT ALPHA"/>
    <property type="match status" value="1"/>
</dbReference>
<evidence type="ECO:0000256" key="8">
    <source>
        <dbReference type="ARBA" id="ARBA00022679"/>
    </source>
</evidence>
<keyword evidence="12 19" id="KW-0276">Fatty acid metabolism</keyword>
<dbReference type="InterPro" id="IPR011762">
    <property type="entry name" value="COA_CT_N"/>
</dbReference>
<dbReference type="NCBIfam" id="TIGR00513">
    <property type="entry name" value="accA"/>
    <property type="match status" value="1"/>
</dbReference>
<evidence type="ECO:0000256" key="18">
    <source>
        <dbReference type="ARBA" id="ARBA00049152"/>
    </source>
</evidence>
<evidence type="ECO:0000256" key="10">
    <source>
        <dbReference type="ARBA" id="ARBA00022741"/>
    </source>
</evidence>
<evidence type="ECO:0000256" key="4">
    <source>
        <dbReference type="ARBA" id="ARBA00010284"/>
    </source>
</evidence>
<dbReference type="InterPro" id="IPR041010">
    <property type="entry name" value="Znf-ACC"/>
</dbReference>
<evidence type="ECO:0000256" key="11">
    <source>
        <dbReference type="ARBA" id="ARBA00022771"/>
    </source>
</evidence>
<feature type="binding site" evidence="20">
    <location>
        <position position="29"/>
    </location>
    <ligand>
        <name>Zn(2+)</name>
        <dbReference type="ChEBI" id="CHEBI:29105"/>
    </ligand>
</feature>
<keyword evidence="11 20" id="KW-0863">Zinc-finger</keyword>
<feature type="binding site" evidence="20">
    <location>
        <position position="48"/>
    </location>
    <ligand>
        <name>Zn(2+)</name>
        <dbReference type="ChEBI" id="CHEBI:29105"/>
    </ligand>
</feature>
<dbReference type="RefSeq" id="WP_186839782.1">
    <property type="nucleotide sequence ID" value="NZ_JACOOZ010000001.1"/>
</dbReference>
<dbReference type="HAMAP" id="MF_00823">
    <property type="entry name" value="AcetylCoA_CT_alpha"/>
    <property type="match status" value="1"/>
</dbReference>
<evidence type="ECO:0000259" key="21">
    <source>
        <dbReference type="PROSITE" id="PS50980"/>
    </source>
</evidence>
<dbReference type="PANTHER" id="PTHR42853:SF3">
    <property type="entry name" value="ACETYL-COENZYME A CARBOXYLASE CARBOXYL TRANSFERASE SUBUNIT ALPHA, CHLOROPLASTIC"/>
    <property type="match status" value="1"/>
</dbReference>
<feature type="binding site" evidence="20">
    <location>
        <position position="32"/>
    </location>
    <ligand>
        <name>Zn(2+)</name>
        <dbReference type="ChEBI" id="CHEBI:29105"/>
    </ligand>
</feature>
<feature type="domain" description="CoA carboxyltransferase C-terminal" evidence="22">
    <location>
        <begin position="290"/>
        <end position="537"/>
    </location>
</feature>
<comment type="catalytic activity">
    <reaction evidence="18 19">
        <text>N(6)-carboxybiotinyl-L-lysyl-[protein] + acetyl-CoA = N(6)-biotinyl-L-lysyl-[protein] + malonyl-CoA</text>
        <dbReference type="Rhea" id="RHEA:54728"/>
        <dbReference type="Rhea" id="RHEA-COMP:10505"/>
        <dbReference type="Rhea" id="RHEA-COMP:10506"/>
        <dbReference type="ChEBI" id="CHEBI:57288"/>
        <dbReference type="ChEBI" id="CHEBI:57384"/>
        <dbReference type="ChEBI" id="CHEBI:83144"/>
        <dbReference type="ChEBI" id="CHEBI:83145"/>
        <dbReference type="EC" id="2.1.3.15"/>
    </reaction>
</comment>
<comment type="similarity">
    <text evidence="19">Belongs to the AccA family.</text>
</comment>
<dbReference type="EMBL" id="JACOOZ010000001">
    <property type="protein sequence ID" value="MBC5666480.1"/>
    <property type="molecule type" value="Genomic_DNA"/>
</dbReference>
<dbReference type="NCBIfam" id="TIGR00515">
    <property type="entry name" value="accD"/>
    <property type="match status" value="1"/>
</dbReference>
<accession>A0ABR7F163</accession>
<evidence type="ECO:0000256" key="13">
    <source>
        <dbReference type="ARBA" id="ARBA00022833"/>
    </source>
</evidence>
<dbReference type="NCBIfam" id="NF041504">
    <property type="entry name" value="AccA_sub"/>
    <property type="match status" value="1"/>
</dbReference>
<keyword evidence="24" id="KW-1185">Reference proteome</keyword>
<dbReference type="PROSITE" id="PS50989">
    <property type="entry name" value="COA_CT_CTER"/>
    <property type="match status" value="1"/>
</dbReference>
<evidence type="ECO:0000256" key="20">
    <source>
        <dbReference type="HAMAP-Rule" id="MF_01395"/>
    </source>
</evidence>
<evidence type="ECO:0000313" key="24">
    <source>
        <dbReference type="Proteomes" id="UP000597877"/>
    </source>
</evidence>
<comment type="pathway">
    <text evidence="2 19">Lipid metabolism; malonyl-CoA biosynthesis; malonyl-CoA from acetyl-CoA: step 1/1.</text>
</comment>
<sequence>MIIKNLIKKSDIKIRESKADVPKGLYVKCKSCKSPVLADDVKRNSYVCPKCGGYFRLNARNRLKIIADKKSFEEWFCNSDFVNPLKDAAYMKKWTDTREKTKTDEAVITGKISVKGSPAAIAIMDGRFMMASMGSIVGEKITKTIEKAQRENLPLIIVACSGGARMQEGIVSLMQMAKTSAALKKYRNSGNLYISLLTDPTTGGVTASFAMLGDIILAEPNALIGFAGQRVIEQTIGQKLPKGFQSSEFLLEHGFIDAIVERDKLKNTLSYIIKMHYESDKNANYVSQTKTDNVVRDKLTPWERVVKARDKMRPTGLDYINGLIDDFMEFHGDRYFGDDRAIVGGIGYFHGKPVTVIANTKGHNTKDSLKHNFGMANPEGYRKSIRLMKQAEKFKRPIICFVDTAGAFCGVEAEMRGQGEAIANNLFEMSDLKVPVLSIVIGEGGSGGALALAVADEVWMLKNSVYSILSPEGYASILFRGTKKPEEVAGLMKLTSFDLLQLNIIEKIIDEPEHYSVENMEETIKNIDEEIQGFFSRYESLNALELVEKRYDRFRRM</sequence>
<keyword evidence="14 19" id="KW-0067">ATP-binding</keyword>
<dbReference type="Pfam" id="PF17848">
    <property type="entry name" value="Zn_ribbon_ACC"/>
    <property type="match status" value="1"/>
</dbReference>
<evidence type="ECO:0000256" key="19">
    <source>
        <dbReference type="HAMAP-Rule" id="MF_00823"/>
    </source>
</evidence>
<evidence type="ECO:0000256" key="6">
    <source>
        <dbReference type="ARBA" id="ARBA00022490"/>
    </source>
</evidence>
<keyword evidence="10 19" id="KW-0547">Nucleotide-binding</keyword>
<dbReference type="SUPFAM" id="SSF52096">
    <property type="entry name" value="ClpP/crotonase"/>
    <property type="match status" value="2"/>
</dbReference>
<dbReference type="InterPro" id="IPR000438">
    <property type="entry name" value="Acetyl_CoA_COase_Trfase_b_su"/>
</dbReference>
<comment type="similarity">
    <text evidence="20">Belongs to the AccD/PCCB family.</text>
</comment>
<comment type="subunit">
    <text evidence="5">Acetyl-CoA carboxylase is a heterotetramer composed of biotin carboxyl carrier protein (AccB), biotin carboxylase (AccC) and two subunits of ACCase subunit beta/alpha.</text>
</comment>
<evidence type="ECO:0000256" key="2">
    <source>
        <dbReference type="ARBA" id="ARBA00004956"/>
    </source>
</evidence>
<dbReference type="InterPro" id="IPR029045">
    <property type="entry name" value="ClpP/crotonase-like_dom_sf"/>
</dbReference>
<keyword evidence="6 19" id="KW-0963">Cytoplasm</keyword>
<evidence type="ECO:0000256" key="9">
    <source>
        <dbReference type="ARBA" id="ARBA00022723"/>
    </source>
</evidence>
<feature type="domain" description="CoA carboxyltransferase N-terminal" evidence="21">
    <location>
        <begin position="25"/>
        <end position="291"/>
    </location>
</feature>
<dbReference type="Gene3D" id="3.90.226.10">
    <property type="entry name" value="2-enoyl-CoA Hydratase, Chain A, domain 1"/>
    <property type="match status" value="2"/>
</dbReference>
<keyword evidence="8 19" id="KW-0808">Transferase</keyword>
<evidence type="ECO:0000256" key="3">
    <source>
        <dbReference type="ARBA" id="ARBA00006276"/>
    </source>
</evidence>
<dbReference type="InterPro" id="IPR011763">
    <property type="entry name" value="COA_CT_C"/>
</dbReference>
<reference evidence="23 24" key="1">
    <citation type="submission" date="2020-08" db="EMBL/GenBank/DDBJ databases">
        <title>Genome public.</title>
        <authorList>
            <person name="Liu C."/>
            <person name="Sun Q."/>
        </authorList>
    </citation>
    <scope>NUCLEOTIDE SEQUENCE [LARGE SCALE GENOMIC DNA]</scope>
    <source>
        <strain evidence="23 24">BX4</strain>
    </source>
</reference>
<evidence type="ECO:0000313" key="23">
    <source>
        <dbReference type="EMBL" id="MBC5666480.1"/>
    </source>
</evidence>
<name>A0ABR7F163_9FIRM</name>
<keyword evidence="23" id="KW-0436">Ligase</keyword>
<comment type="function">
    <text evidence="17 20">Component of the acetyl coenzyme A carboxylase (ACC) complex. Biotin carboxylase (BC) catalyzes the carboxylation of biotin on its carrier protein (BCCP) and then the CO(2) group is transferred by the transcarboxylase to acetyl-CoA to form malonyl-CoA.</text>
</comment>
<dbReference type="PRINTS" id="PR01069">
    <property type="entry name" value="ACCCTRFRASEA"/>
</dbReference>
<keyword evidence="9 20" id="KW-0479">Metal-binding</keyword>
<proteinExistence type="inferred from homology"/>
<dbReference type="Pfam" id="PF03255">
    <property type="entry name" value="ACCA"/>
    <property type="match status" value="1"/>
</dbReference>
<dbReference type="EC" id="2.1.3.15" evidence="19"/>
<feature type="binding site" evidence="20">
    <location>
        <position position="51"/>
    </location>
    <ligand>
        <name>Zn(2+)</name>
        <dbReference type="ChEBI" id="CHEBI:29105"/>
    </ligand>
</feature>
<comment type="subcellular location">
    <subcellularLocation>
        <location evidence="1 19">Cytoplasm</location>
    </subcellularLocation>
</comment>